<evidence type="ECO:0000313" key="4">
    <source>
        <dbReference type="Proteomes" id="UP000249451"/>
    </source>
</evidence>
<gene>
    <name evidence="3" type="ORF">DI609_01960</name>
</gene>
<dbReference type="EMBL" id="QFNY01000026">
    <property type="protein sequence ID" value="PZP02792.1"/>
    <property type="molecule type" value="Genomic_DNA"/>
</dbReference>
<dbReference type="InterPro" id="IPR057369">
    <property type="entry name" value="VG15"/>
</dbReference>
<accession>A0A2W5D6Z5</accession>
<feature type="domain" description="Bacterial EndoU nuclease" evidence="2">
    <location>
        <begin position="313"/>
        <end position="423"/>
    </location>
</feature>
<feature type="region of interest" description="Disordered" evidence="1">
    <location>
        <begin position="309"/>
        <end position="345"/>
    </location>
</feature>
<evidence type="ECO:0000256" key="1">
    <source>
        <dbReference type="SAM" id="MobiDB-lite"/>
    </source>
</evidence>
<protein>
    <recommendedName>
        <fullName evidence="2">Bacterial EndoU nuclease domain-containing protein</fullName>
    </recommendedName>
</protein>
<comment type="caution">
    <text evidence="3">The sequence shown here is derived from an EMBL/GenBank/DDBJ whole genome shotgun (WGS) entry which is preliminary data.</text>
</comment>
<reference evidence="3 4" key="1">
    <citation type="submission" date="2017-11" db="EMBL/GenBank/DDBJ databases">
        <title>Infants hospitalized years apart are colonized by the same room-sourced microbial strains.</title>
        <authorList>
            <person name="Brooks B."/>
            <person name="Olm M.R."/>
            <person name="Firek B.A."/>
            <person name="Baker R."/>
            <person name="Thomas B.C."/>
            <person name="Morowitz M.J."/>
            <person name="Banfield J.F."/>
        </authorList>
    </citation>
    <scope>NUCLEOTIDE SEQUENCE [LARGE SCALE GENOMIC DNA]</scope>
    <source>
        <strain evidence="3">S2_012_000_R3_87</strain>
    </source>
</reference>
<evidence type="ECO:0000313" key="3">
    <source>
        <dbReference type="EMBL" id="PZP02792.1"/>
    </source>
</evidence>
<dbReference type="InterPro" id="IPR029501">
    <property type="entry name" value="EndoU_bac"/>
</dbReference>
<dbReference type="Pfam" id="PF14436">
    <property type="entry name" value="EndoU_bacteria"/>
    <property type="match status" value="1"/>
</dbReference>
<evidence type="ECO:0000259" key="2">
    <source>
        <dbReference type="Pfam" id="PF14436"/>
    </source>
</evidence>
<dbReference type="Pfam" id="PF25310">
    <property type="entry name" value="VG15"/>
    <property type="match status" value="1"/>
</dbReference>
<name>A0A2W5D6Z5_9CORY</name>
<proteinExistence type="predicted"/>
<dbReference type="Proteomes" id="UP000249451">
    <property type="component" value="Unassembled WGS sequence"/>
</dbReference>
<sequence length="424" mass="47357">MDYQSIRRSYAGTLDGLEKLAWRDLLAWWNATEGTPFLQRRALMEEPFTAITTAYGEQAAHAAADYLFLQRSLDETLARLDYPEVADPVAYDQAVAAYRSATRLSNRDFKQLMELGKDYAGNQCNVVTMKKLSGALNRMVLLPARSTIVNNLGSDRSFARVPEPGACSWCLMLASRGAVYRASTALYKDGARYHDNCRCVAIEVSAHAPLPRINQELEAAWNQAQEGGGTQADLYRNWEDYLQRRSAVLQSQVRFPDIPGVKTPTYEGTGKRLATVKTWGGKTTEIEFPLPDLQQMPGHVLYGWNTAPPFSTSRRSSRGRKPGDYSMDNAFGHRHGSQDKGKTTFPAHWSDQKIVDAVRDVLENGEPAIEPAPRRLVKDRDGNEWKPSYDYEVRTKGNIDGVAIIAVFRVVDGVPLKATGYPSR</sequence>
<organism evidence="3 4">
    <name type="scientific">Corynebacterium urealyticum</name>
    <dbReference type="NCBI Taxonomy" id="43771"/>
    <lineage>
        <taxon>Bacteria</taxon>
        <taxon>Bacillati</taxon>
        <taxon>Actinomycetota</taxon>
        <taxon>Actinomycetes</taxon>
        <taxon>Mycobacteriales</taxon>
        <taxon>Corynebacteriaceae</taxon>
        <taxon>Corynebacterium</taxon>
    </lineage>
</organism>
<dbReference type="GO" id="GO:0004519">
    <property type="term" value="F:endonuclease activity"/>
    <property type="evidence" value="ECO:0007669"/>
    <property type="project" value="InterPro"/>
</dbReference>
<dbReference type="AlphaFoldDB" id="A0A2W5D6Z5"/>